<dbReference type="GO" id="GO:0017154">
    <property type="term" value="F:semaphorin receptor activity"/>
    <property type="evidence" value="ECO:0007669"/>
    <property type="project" value="InterPro"/>
</dbReference>
<dbReference type="GO" id="GO:0008360">
    <property type="term" value="P:regulation of cell shape"/>
    <property type="evidence" value="ECO:0007669"/>
    <property type="project" value="UniProtKB-ARBA"/>
</dbReference>
<dbReference type="InterPro" id="IPR046800">
    <property type="entry name" value="Plexin_RBD"/>
</dbReference>
<feature type="compositionally biased region" description="Pro residues" evidence="21">
    <location>
        <begin position="1792"/>
        <end position="1803"/>
    </location>
</feature>
<dbReference type="InterPro" id="IPR031148">
    <property type="entry name" value="Plexin"/>
</dbReference>
<dbReference type="CDD" id="cd02430">
    <property type="entry name" value="PTH2"/>
    <property type="match status" value="1"/>
</dbReference>
<feature type="transmembrane region" description="Helical" evidence="22">
    <location>
        <begin position="1847"/>
        <end position="1867"/>
    </location>
</feature>
<dbReference type="Gene3D" id="2.60.40.10">
    <property type="entry name" value="Immunoglobulins"/>
    <property type="match status" value="3"/>
</dbReference>
<feature type="region of interest" description="Disordered" evidence="21">
    <location>
        <begin position="1058"/>
        <end position="1149"/>
    </location>
</feature>
<dbReference type="SUPFAM" id="SSF102462">
    <property type="entry name" value="Peptidyl-tRNA hydrolase II"/>
    <property type="match status" value="1"/>
</dbReference>
<dbReference type="Gene3D" id="2.130.10.10">
    <property type="entry name" value="YVTN repeat-like/Quinoprotein amine dehydrogenase"/>
    <property type="match status" value="1"/>
</dbReference>
<dbReference type="Gene3D" id="3.10.20.90">
    <property type="entry name" value="Phosphatidylinositol 3-kinase Catalytic Subunit, Chain A, domain 1"/>
    <property type="match status" value="1"/>
</dbReference>
<sequence>GLTVQNGAIPKAGNDAVAQNALYSPSAEYGEDGGREMSYWSFLAMHLVQLSILFIKPLVFSTLLLSTTCLSLIFTILQITLDQRSKIDIVAVTSDLRPYALDTQEKRGAELSTDHHLVSFLTKREARAPDTQAFSGNPESECFPTLRKRTSNSGVSVRSVTSHTCPRHLPLVLSIKPRIVAMPPGMVRVLFALLPVLLCCALTQSSTPSARYPVFVRNDTLFEHLALHPDPAVGRVYLGARDHLFQLSPTLQLEEEAEMGPVTDSRDCLPPISETSCPQARLTSNHNKLLLVDPYSGELISCGSVHQGTCQKRSLKDVGTVLFAPERPVDTQYVAANDPDVSTVGLVVQVGVGHKSLLFVGRGYTSSQPPISTRNLASEPVFSYEETAKLAVAGRLSEYDHHFVGAFARRSHVYFLFYRRDLKSSAREYRTYASRICLEDAAYYSYVEVPLSCQSAAGKKYNLLQAARVGLGQPGLEGSQAGEDILLGVFSATSSKPSEESALCVYSLQDIDARIDATRDHCYTKVGRADGQEAAYIEYDVKSICANLPENTLDAYPCGSDHTPSPMASRVPVEAEPILDSPSTRLTAVAVSMRAGHTIAFLGDSNGNLHKVFLGPNGEVEEYAIIPIQPKIPISSELMLDQSEEHLYIMSSTMLEKRPVAECYMHVDCQSCLSAHDPYCGWCVLEGRCGQREECVHGEEADHWLWSFDMEQQCLSVHTLTPSNISREESRPIALSIPALPKLKDGESYSCFFQDSYSPATVTDSGITCPSPQPQRVPNVLGGQDFITVTLSLRFGDVIVTSREFTFYDCTVVKQLSGSMPCRGCVSSRWGCNWCVHQHMCTHKAVCEQGVIIYNENVSLHVHQRDSSVYFSFKVPPASPAPTTPANVPPPSPPPTTPANVPPPSPPATTPAKGSTVSPALTHALPTTTMPTEPPPTTTTPTTTATPTTQPPTTSARTATPELPTTAAPVPVPTPSTLPTTPQAPTGTTTRLVPTAEAPTTVTPHTNPTLPLLSEADSKIRPPKGLPPAEEEMLSQTESVVITSARTQSSHVTWAAEEKGLATPPTPTGSSSELPPSVEISPLVEPPTATPELPSNPQIVEELPPSLVKPPTETQTAARQELSETAATDAESDGVSRMAPTESPALPPDLHARLEDTAVRNGTQVPRLPQEVLEVKDVVTADNDTTAFSAATVLSGDGDLDHASPAYPRLLDTDSELDYQYDMADSYLAADEGSLLSWGASACPCVEKVQGSPLLPVQTKRKITLLARNLHLYQDQDLEYECVLVIEGRTVVVDAYVEKDEMNPSLFDITCQHHQYSYSGLVEEYNAMVYVKRRDTFHVDSANDLYVTLYNCSVGRSDCSRCHTADLKYSCVWCEGPARSSCVFHGSCSHNVRPTCPAPLIHSVEPLSGLVEGGTTLTISGSNLGQKAQDVLQSVTVAGVSCAVDPHLYEISSRIVCITGPSDTERTGHVLVKVSSVGSGMSSQKFTYQSPVLEDIRPRRGPRAGGTALTITGLRLLTGRAGNISVWLGDVPCAIVSEVQEGRIECVTGASNKTGEHQVTVRYGKSERHLNGSGFLYTPDPNITHAMPSKSFISGGRVIHVSGHNLDVVQEPRMQVTVYLLDSTRSRRHASRRSRRNAGSVINAEVEQELLWRHRRILPEPDCPEDTLCSVKHFEERCEVNTTSLLLCRTPAVSSQVIGAVTRVKFLLDNLHIHFNTVSQSPFTYEPNPTLHPLNYRDPSAIHQPFRYKPGSVISVEGENLDLAIFKEEVVALIGEGVCVVKTLTRNHLYCEPPPQQPAPPPSNGRKRDGADALPDFTVQMGSLNFSLGRVQYDTLSQSTFPMEAQIGVGAVASLVVLIVVIIVLIYRRKSKQALRDYKKVQIQLENLETSVRDRCKKEFTDLMTEMMDMTSDLVGSGIPFLDYKMYAERIFFPGHRESPLRRDLDVQDCRRATVEQGLVQLSNLLNSKLFLTKFIHTLESQRTFSPRDRAYVASLLTVALHGKLEYFTDILKTLLNDLVEQYVAKNPKLMLRRTETVVEKLLTNWMSICLYAFLRDSAGESLYMLFRAIKHQVDKGPVDAVTGKAKYTLNDNRLLREDLEYRTLTLNVQLQGAAVTETQPLAAKVLDCDTITQVKEKILEQVYKGTSYSHRPHTDSLDLEWRSGVAGHLILSDEDLTSIVQGNWKRLNTLQHYKVPDGATVALVPRNSKHIHHDNHDYVAGEKTPMLEDADEGGVRLWHLVKASEEPELPKHRRGSLRDRERAKAIPEIYLTRLLSVKGTLQKFVDDLFMVILSTSRPVPLAVKYFFDLLDDQATLHGILDAETIHIWKTNSLPLRFWINIVKNPQFIFDVQASDNVDAVLSVIAQTFMDSCTIAEHKLGRDSPINKLLYARDIPRYKQMVEKYYADIRQTISASDQEMNSALAELSRNYSGELNYLVALHELYKYINKYYDQIITALEEDTTAQKMQLGYRLQQIAAAVENKGRNVMESSEQSPAGPGTQDVNPVFLQQLRELDIPEEAAKQALLHTRNVSAEEAAMYYFNKLENEEEGDEDLLFKMVFIVNMELSMGMGKVAAQVGHAAVGLYQAMQEKNTWREMAWKWDHAGAKKVVLQGTNMAHLLELQALAMSLSLPTKLVNDAGLTQVEPGSTTVLAIMGEEDMVNNVTGSLKLL</sequence>
<comment type="caution">
    <text evidence="24">The sequence shown here is derived from an EMBL/GenBank/DDBJ whole genome shotgun (WGS) entry which is preliminary data.</text>
</comment>
<dbReference type="GO" id="GO:0050772">
    <property type="term" value="P:positive regulation of axonogenesis"/>
    <property type="evidence" value="ECO:0007669"/>
    <property type="project" value="TreeGrafter"/>
</dbReference>
<dbReference type="FunFam" id="2.60.40.10:FF:000203">
    <property type="entry name" value="Plexin B2"/>
    <property type="match status" value="1"/>
</dbReference>
<dbReference type="Pfam" id="PF17960">
    <property type="entry name" value="TIG_plexin"/>
    <property type="match status" value="1"/>
</dbReference>
<dbReference type="InterPro" id="IPR008936">
    <property type="entry name" value="Rho_GTPase_activation_prot"/>
</dbReference>
<dbReference type="PANTHER" id="PTHR22625:SF36">
    <property type="entry name" value="PLEXIN-B1"/>
    <property type="match status" value="1"/>
</dbReference>
<dbReference type="SUPFAM" id="SSF81296">
    <property type="entry name" value="E set domains"/>
    <property type="match status" value="3"/>
</dbReference>
<dbReference type="GO" id="GO:0007411">
    <property type="term" value="P:axon guidance"/>
    <property type="evidence" value="ECO:0007669"/>
    <property type="project" value="UniProtKB-ARBA"/>
</dbReference>
<dbReference type="PROSITE" id="PS51004">
    <property type="entry name" value="SEMA"/>
    <property type="match status" value="1"/>
</dbReference>
<evidence type="ECO:0000313" key="24">
    <source>
        <dbReference type="EMBL" id="KAK1796504.1"/>
    </source>
</evidence>
<dbReference type="GO" id="GO:0002116">
    <property type="term" value="C:semaphorin receptor complex"/>
    <property type="evidence" value="ECO:0007669"/>
    <property type="project" value="UniProtKB-ARBA"/>
</dbReference>
<dbReference type="PANTHER" id="PTHR22625">
    <property type="entry name" value="PLEXIN"/>
    <property type="match status" value="1"/>
</dbReference>
<evidence type="ECO:0000256" key="18">
    <source>
        <dbReference type="ARBA" id="ARBA00057668"/>
    </source>
</evidence>
<dbReference type="InterPro" id="IPR001627">
    <property type="entry name" value="Semap_dom"/>
</dbReference>
<dbReference type="Pfam" id="PF08337">
    <property type="entry name" value="Plexin_cytopl"/>
    <property type="match status" value="1"/>
</dbReference>
<feature type="compositionally biased region" description="Pro residues" evidence="21">
    <location>
        <begin position="879"/>
        <end position="909"/>
    </location>
</feature>
<dbReference type="Pfam" id="PF18020">
    <property type="entry name" value="TIG_2"/>
    <property type="match status" value="1"/>
</dbReference>
<evidence type="ECO:0000256" key="3">
    <source>
        <dbReference type="ARBA" id="ARBA00013260"/>
    </source>
</evidence>
<evidence type="ECO:0000256" key="4">
    <source>
        <dbReference type="ARBA" id="ARBA00022475"/>
    </source>
</evidence>
<evidence type="ECO:0000256" key="16">
    <source>
        <dbReference type="ARBA" id="ARBA00038050"/>
    </source>
</evidence>
<dbReference type="InterPro" id="IPR002909">
    <property type="entry name" value="IPT_dom"/>
</dbReference>
<evidence type="ECO:0000259" key="23">
    <source>
        <dbReference type="PROSITE" id="PS51004"/>
    </source>
</evidence>
<keyword evidence="10 22" id="KW-1133">Transmembrane helix</keyword>
<keyword evidence="11" id="KW-0175">Coiled coil</keyword>
<dbReference type="SUPFAM" id="SSF48350">
    <property type="entry name" value="GTPase activation domain, GAP"/>
    <property type="match status" value="1"/>
</dbReference>
<dbReference type="InterPro" id="IPR014756">
    <property type="entry name" value="Ig_E-set"/>
</dbReference>
<dbReference type="GO" id="GO:0004045">
    <property type="term" value="F:peptidyl-tRNA hydrolase activity"/>
    <property type="evidence" value="ECO:0007669"/>
    <property type="project" value="UniProtKB-EC"/>
</dbReference>
<dbReference type="FunFam" id="1.10.506.10:FF:000012">
    <property type="entry name" value="Plexin B1"/>
    <property type="match status" value="1"/>
</dbReference>
<evidence type="ECO:0000256" key="5">
    <source>
        <dbReference type="ARBA" id="ARBA00022553"/>
    </source>
</evidence>
<dbReference type="GO" id="GO:0048675">
    <property type="term" value="P:axon extension"/>
    <property type="evidence" value="ECO:0007669"/>
    <property type="project" value="TreeGrafter"/>
</dbReference>
<dbReference type="NCBIfam" id="TIGR00283">
    <property type="entry name" value="arch_pth2"/>
    <property type="match status" value="1"/>
</dbReference>
<dbReference type="SUPFAM" id="SSF101912">
    <property type="entry name" value="Sema domain"/>
    <property type="match status" value="1"/>
</dbReference>
<evidence type="ECO:0000256" key="2">
    <source>
        <dbReference type="ARBA" id="ARBA00010297"/>
    </source>
</evidence>
<feature type="domain" description="Sema" evidence="23">
    <location>
        <begin position="201"/>
        <end position="660"/>
    </location>
</feature>
<dbReference type="Pfam" id="PF20170">
    <property type="entry name" value="Plexin_RBD"/>
    <property type="match status" value="1"/>
</dbReference>
<comment type="similarity">
    <text evidence="2">Belongs to the plexin family.</text>
</comment>
<dbReference type="GO" id="GO:0007162">
    <property type="term" value="P:negative regulation of cell adhesion"/>
    <property type="evidence" value="ECO:0007669"/>
    <property type="project" value="TreeGrafter"/>
</dbReference>
<accession>A0AAD9DXH8</accession>
<feature type="non-terminal residue" evidence="24">
    <location>
        <position position="1"/>
    </location>
</feature>
<dbReference type="FunFam" id="2.60.40.10:FF:000131">
    <property type="entry name" value="Plexin A2"/>
    <property type="match status" value="1"/>
</dbReference>
<comment type="function">
    <text evidence="18">Receptor for SEMA4D. Plays a role in GABAergic synapse development. Mediates SEMA4A- and SEMA4D-dependent inhibitory synapse development. Plays a role in RHOA activation and subsequent changes of the actin cytoskeleton. Plays a role in axon guidance, invasive growth and cell migration.</text>
</comment>
<dbReference type="FunFam" id="2.130.10.10:FF:000126">
    <property type="entry name" value="Plexin B1"/>
    <property type="match status" value="1"/>
</dbReference>
<evidence type="ECO:0000256" key="15">
    <source>
        <dbReference type="ARBA" id="ARBA00023180"/>
    </source>
</evidence>
<evidence type="ECO:0000256" key="7">
    <source>
        <dbReference type="ARBA" id="ARBA00022729"/>
    </source>
</evidence>
<dbReference type="SMART" id="SM00423">
    <property type="entry name" value="PSI"/>
    <property type="match status" value="3"/>
</dbReference>
<evidence type="ECO:0000256" key="13">
    <source>
        <dbReference type="ARBA" id="ARBA00023157"/>
    </source>
</evidence>
<evidence type="ECO:0000256" key="12">
    <source>
        <dbReference type="ARBA" id="ARBA00023136"/>
    </source>
</evidence>
<dbReference type="InterPro" id="IPR023476">
    <property type="entry name" value="Pep_tRNA_hydro_II_dom_sf"/>
</dbReference>
<dbReference type="SUPFAM" id="SSF103575">
    <property type="entry name" value="Plexin repeat"/>
    <property type="match status" value="1"/>
</dbReference>
<gene>
    <name evidence="24" type="ORF">P4O66_009543</name>
</gene>
<organism evidence="24 25">
    <name type="scientific">Electrophorus voltai</name>
    <dbReference type="NCBI Taxonomy" id="2609070"/>
    <lineage>
        <taxon>Eukaryota</taxon>
        <taxon>Metazoa</taxon>
        <taxon>Chordata</taxon>
        <taxon>Craniata</taxon>
        <taxon>Vertebrata</taxon>
        <taxon>Euteleostomi</taxon>
        <taxon>Actinopterygii</taxon>
        <taxon>Neopterygii</taxon>
        <taxon>Teleostei</taxon>
        <taxon>Ostariophysi</taxon>
        <taxon>Gymnotiformes</taxon>
        <taxon>Gymnotoidei</taxon>
        <taxon>Gymnotidae</taxon>
        <taxon>Electrophorus</taxon>
    </lineage>
</organism>
<dbReference type="Pfam" id="PF01403">
    <property type="entry name" value="Sema"/>
    <property type="match status" value="1"/>
</dbReference>
<dbReference type="InterPro" id="IPR015943">
    <property type="entry name" value="WD40/YVTN_repeat-like_dom_sf"/>
</dbReference>
<feature type="compositionally biased region" description="Low complexity" evidence="21">
    <location>
        <begin position="939"/>
        <end position="969"/>
    </location>
</feature>
<evidence type="ECO:0000256" key="8">
    <source>
        <dbReference type="ARBA" id="ARBA00022737"/>
    </source>
</evidence>
<evidence type="ECO:0000256" key="20">
    <source>
        <dbReference type="PROSITE-ProRule" id="PRU00352"/>
    </source>
</evidence>
<keyword evidence="13" id="KW-1015">Disulfide bond</keyword>
<dbReference type="SMART" id="SM00630">
    <property type="entry name" value="Sema"/>
    <property type="match status" value="1"/>
</dbReference>
<evidence type="ECO:0000256" key="21">
    <source>
        <dbReference type="SAM" id="MobiDB-lite"/>
    </source>
</evidence>
<dbReference type="Pfam" id="PF24317">
    <property type="entry name" value="PSI_Plexin-B"/>
    <property type="match status" value="1"/>
</dbReference>
<feature type="compositionally biased region" description="Low complexity" evidence="21">
    <location>
        <begin position="977"/>
        <end position="1006"/>
    </location>
</feature>
<keyword evidence="12 22" id="KW-0472">Membrane</keyword>
<dbReference type="Gene3D" id="3.40.1490.10">
    <property type="entry name" value="Bit1"/>
    <property type="match status" value="1"/>
</dbReference>
<comment type="subcellular location">
    <subcellularLocation>
        <location evidence="1">Cell membrane</location>
        <topology evidence="1">Single-pass type I membrane protein</topology>
    </subcellularLocation>
</comment>
<dbReference type="CDD" id="cd12793">
    <property type="entry name" value="RasGAP_plexin_B1"/>
    <property type="match status" value="1"/>
</dbReference>
<dbReference type="InterPro" id="IPR041362">
    <property type="entry name" value="TIG2_plexin"/>
</dbReference>
<dbReference type="Pfam" id="PF24479">
    <property type="entry name" value="PSI_PlexinA-B"/>
    <property type="match status" value="1"/>
</dbReference>
<reference evidence="24" key="1">
    <citation type="submission" date="2023-03" db="EMBL/GenBank/DDBJ databases">
        <title>Electrophorus voltai genome.</title>
        <authorList>
            <person name="Bian C."/>
        </authorList>
    </citation>
    <scope>NUCLEOTIDE SEQUENCE</scope>
    <source>
        <strain evidence="24">CB-2022</strain>
        <tissue evidence="24">Muscle</tissue>
    </source>
</reference>
<keyword evidence="15" id="KW-0325">Glycoprotein</keyword>
<dbReference type="InterPro" id="IPR002165">
    <property type="entry name" value="Plexin_repeat"/>
</dbReference>
<dbReference type="FunFam" id="3.40.1490.10:FF:000002">
    <property type="entry name" value="Peptidyl-tRNA hydrolase 2, mitochondrial"/>
    <property type="match status" value="1"/>
</dbReference>
<dbReference type="Proteomes" id="UP001239994">
    <property type="component" value="Unassembled WGS sequence"/>
</dbReference>
<evidence type="ECO:0000256" key="22">
    <source>
        <dbReference type="SAM" id="Phobius"/>
    </source>
</evidence>
<evidence type="ECO:0000256" key="19">
    <source>
        <dbReference type="ARBA" id="ARBA00070678"/>
    </source>
</evidence>
<dbReference type="FunFam" id="3.10.20.90:FF:000120">
    <property type="entry name" value="Plexin b1a"/>
    <property type="match status" value="1"/>
</dbReference>
<evidence type="ECO:0000256" key="11">
    <source>
        <dbReference type="ARBA" id="ARBA00023054"/>
    </source>
</evidence>
<feature type="region of interest" description="Disordered" evidence="21">
    <location>
        <begin position="879"/>
        <end position="1032"/>
    </location>
</feature>
<dbReference type="InterPro" id="IPR002833">
    <property type="entry name" value="PTH2"/>
</dbReference>
<dbReference type="GO" id="GO:0030334">
    <property type="term" value="P:regulation of cell migration"/>
    <property type="evidence" value="ECO:0007669"/>
    <property type="project" value="TreeGrafter"/>
</dbReference>
<comment type="catalytic activity">
    <reaction evidence="17">
        <text>an N-acyl-L-alpha-aminoacyl-tRNA + H2O = an N-acyl-L-amino acid + a tRNA + H(+)</text>
        <dbReference type="Rhea" id="RHEA:54448"/>
        <dbReference type="Rhea" id="RHEA-COMP:10123"/>
        <dbReference type="Rhea" id="RHEA-COMP:13883"/>
        <dbReference type="ChEBI" id="CHEBI:15377"/>
        <dbReference type="ChEBI" id="CHEBI:15378"/>
        <dbReference type="ChEBI" id="CHEBI:59874"/>
        <dbReference type="ChEBI" id="CHEBI:78442"/>
        <dbReference type="ChEBI" id="CHEBI:138191"/>
        <dbReference type="EC" id="3.1.1.29"/>
    </reaction>
</comment>
<feature type="transmembrane region" description="Helical" evidence="22">
    <location>
        <begin position="2038"/>
        <end position="2055"/>
    </location>
</feature>
<evidence type="ECO:0000256" key="1">
    <source>
        <dbReference type="ARBA" id="ARBA00004251"/>
    </source>
</evidence>
<keyword evidence="14" id="KW-0675">Receptor</keyword>
<evidence type="ECO:0000256" key="14">
    <source>
        <dbReference type="ARBA" id="ARBA00023170"/>
    </source>
</evidence>
<dbReference type="Pfam" id="PF01833">
    <property type="entry name" value="TIG"/>
    <property type="match status" value="2"/>
</dbReference>
<dbReference type="GO" id="GO:0005886">
    <property type="term" value="C:plasma membrane"/>
    <property type="evidence" value="ECO:0007669"/>
    <property type="project" value="UniProtKB-SubCell"/>
</dbReference>
<dbReference type="FunFam" id="1.10.506.10:FF:000010">
    <property type="entry name" value="Plexin B1"/>
    <property type="match status" value="1"/>
</dbReference>
<feature type="region of interest" description="Disordered" evidence="21">
    <location>
        <begin position="1790"/>
        <end position="1812"/>
    </location>
</feature>
<keyword evidence="8" id="KW-0677">Repeat</keyword>
<feature type="compositionally biased region" description="Polar residues" evidence="21">
    <location>
        <begin position="1112"/>
        <end position="1126"/>
    </location>
</feature>
<evidence type="ECO:0000256" key="6">
    <source>
        <dbReference type="ARBA" id="ARBA00022692"/>
    </source>
</evidence>
<dbReference type="SMART" id="SM00429">
    <property type="entry name" value="IPT"/>
    <property type="match status" value="3"/>
</dbReference>
<keyword evidence="7" id="KW-0732">Signal</keyword>
<keyword evidence="6 22" id="KW-0812">Transmembrane</keyword>
<dbReference type="Pfam" id="PF01981">
    <property type="entry name" value="PTH2"/>
    <property type="match status" value="1"/>
</dbReference>
<dbReference type="InterPro" id="IPR041019">
    <property type="entry name" value="TIG1_plexin"/>
</dbReference>
<dbReference type="InterPro" id="IPR036352">
    <property type="entry name" value="Semap_dom_sf"/>
</dbReference>
<dbReference type="FunFam" id="2.60.40.10:FF:000705">
    <property type="entry name" value="Plexin B1"/>
    <property type="match status" value="1"/>
</dbReference>
<evidence type="ECO:0000256" key="9">
    <source>
        <dbReference type="ARBA" id="ARBA00022801"/>
    </source>
</evidence>
<dbReference type="InterPro" id="IPR057533">
    <property type="entry name" value="PSI_Plexin-B"/>
</dbReference>
<dbReference type="EMBL" id="JAROKS010000015">
    <property type="protein sequence ID" value="KAK1796504.1"/>
    <property type="molecule type" value="Genomic_DNA"/>
</dbReference>
<evidence type="ECO:0000256" key="10">
    <source>
        <dbReference type="ARBA" id="ARBA00022989"/>
    </source>
</evidence>
<proteinExistence type="inferred from homology"/>
<dbReference type="InterPro" id="IPR013548">
    <property type="entry name" value="Plexin_cytoplasmic_RasGAP_dom"/>
</dbReference>
<keyword evidence="25" id="KW-1185">Reference proteome</keyword>
<keyword evidence="5" id="KW-0597">Phosphoprotein</keyword>
<evidence type="ECO:0000313" key="25">
    <source>
        <dbReference type="Proteomes" id="UP001239994"/>
    </source>
</evidence>
<comment type="similarity">
    <text evidence="16">Belongs to the PTH2 family.</text>
</comment>
<evidence type="ECO:0000256" key="17">
    <source>
        <dbReference type="ARBA" id="ARBA00048707"/>
    </source>
</evidence>
<dbReference type="Gene3D" id="1.10.8.10">
    <property type="entry name" value="DNA helicase RuvA subunit, C-terminal domain"/>
    <property type="match status" value="1"/>
</dbReference>
<dbReference type="Gene3D" id="1.10.506.10">
    <property type="entry name" value="GTPase Activation - p120gap, domain 1"/>
    <property type="match status" value="1"/>
</dbReference>
<dbReference type="InterPro" id="IPR013783">
    <property type="entry name" value="Ig-like_fold"/>
</dbReference>
<protein>
    <recommendedName>
        <fullName evidence="19">Plexin-B1</fullName>
        <ecNumber evidence="3">3.1.1.29</ecNumber>
    </recommendedName>
</protein>
<dbReference type="Pfam" id="PF01437">
    <property type="entry name" value="PSI"/>
    <property type="match status" value="1"/>
</dbReference>
<keyword evidence="9" id="KW-0378">Hydrolase</keyword>
<name>A0AAD9DXH8_9TELE</name>
<dbReference type="EC" id="3.1.1.29" evidence="3"/>
<dbReference type="InterPro" id="IPR016201">
    <property type="entry name" value="PSI"/>
</dbReference>
<comment type="caution">
    <text evidence="20">Lacks conserved residue(s) required for the propagation of feature annotation.</text>
</comment>
<keyword evidence="4" id="KW-1003">Cell membrane</keyword>